<feature type="compositionally biased region" description="Basic and acidic residues" evidence="1">
    <location>
        <begin position="30"/>
        <end position="40"/>
    </location>
</feature>
<feature type="compositionally biased region" description="Basic residues" evidence="1">
    <location>
        <begin position="9"/>
        <end position="18"/>
    </location>
</feature>
<reference evidence="2 3" key="1">
    <citation type="submission" date="2019-08" db="EMBL/GenBank/DDBJ databases">
        <title>Whole genome of Aphis craccivora.</title>
        <authorList>
            <person name="Voronova N.V."/>
            <person name="Shulinski R.S."/>
            <person name="Bandarenka Y.V."/>
            <person name="Zhorov D.G."/>
            <person name="Warner D."/>
        </authorList>
    </citation>
    <scope>NUCLEOTIDE SEQUENCE [LARGE SCALE GENOMIC DNA]</scope>
    <source>
        <strain evidence="2">180601</strain>
        <tissue evidence="2">Whole Body</tissue>
    </source>
</reference>
<keyword evidence="3" id="KW-1185">Reference proteome</keyword>
<evidence type="ECO:0000313" key="3">
    <source>
        <dbReference type="Proteomes" id="UP000478052"/>
    </source>
</evidence>
<accession>A0A6G0Z608</accession>
<dbReference type="Proteomes" id="UP000478052">
    <property type="component" value="Unassembled WGS sequence"/>
</dbReference>
<dbReference type="EMBL" id="VUJU01001295">
    <property type="protein sequence ID" value="KAF0765941.1"/>
    <property type="molecule type" value="Genomic_DNA"/>
</dbReference>
<evidence type="ECO:0000256" key="1">
    <source>
        <dbReference type="SAM" id="MobiDB-lite"/>
    </source>
</evidence>
<gene>
    <name evidence="2" type="ORF">FWK35_00003087</name>
</gene>
<feature type="compositionally biased region" description="Low complexity" evidence="1">
    <location>
        <begin position="53"/>
        <end position="64"/>
    </location>
</feature>
<feature type="region of interest" description="Disordered" evidence="1">
    <location>
        <begin position="1"/>
        <end position="125"/>
    </location>
</feature>
<protein>
    <submittedName>
        <fullName evidence="2">Uncharacterized protein</fullName>
    </submittedName>
</protein>
<sequence>MYSLFGVQRTRRRLHRQKPFAVRNNNKSRSVGDEKEETSKGEASMTSFRGGETSAAAVSRATTAARRRHRLRATPTSRGDGYGTSGVVHLPPPIKDRESDSSHRATVGSAVRASPPPSSSLQRLRKLQSNVRVTGRPNFESPPVARFQQFA</sequence>
<organism evidence="2 3">
    <name type="scientific">Aphis craccivora</name>
    <name type="common">Cowpea aphid</name>
    <dbReference type="NCBI Taxonomy" id="307492"/>
    <lineage>
        <taxon>Eukaryota</taxon>
        <taxon>Metazoa</taxon>
        <taxon>Ecdysozoa</taxon>
        <taxon>Arthropoda</taxon>
        <taxon>Hexapoda</taxon>
        <taxon>Insecta</taxon>
        <taxon>Pterygota</taxon>
        <taxon>Neoptera</taxon>
        <taxon>Paraneoptera</taxon>
        <taxon>Hemiptera</taxon>
        <taxon>Sternorrhyncha</taxon>
        <taxon>Aphidomorpha</taxon>
        <taxon>Aphidoidea</taxon>
        <taxon>Aphididae</taxon>
        <taxon>Aphidini</taxon>
        <taxon>Aphis</taxon>
        <taxon>Aphis</taxon>
    </lineage>
</organism>
<dbReference type="AlphaFoldDB" id="A0A6G0Z608"/>
<feature type="compositionally biased region" description="Basic and acidic residues" evidence="1">
    <location>
        <begin position="94"/>
        <end position="103"/>
    </location>
</feature>
<comment type="caution">
    <text evidence="2">The sequence shown here is derived from an EMBL/GenBank/DDBJ whole genome shotgun (WGS) entry which is preliminary data.</text>
</comment>
<evidence type="ECO:0000313" key="2">
    <source>
        <dbReference type="EMBL" id="KAF0765941.1"/>
    </source>
</evidence>
<name>A0A6G0Z608_APHCR</name>
<proteinExistence type="predicted"/>